<gene>
    <name evidence="10" type="ORF">CDL12_23210</name>
</gene>
<dbReference type="EMBL" id="NKXS01005227">
    <property type="protein sequence ID" value="PIN04254.1"/>
    <property type="molecule type" value="Genomic_DNA"/>
</dbReference>
<keyword evidence="4" id="KW-0804">Transcription</keyword>
<evidence type="ECO:0000259" key="9">
    <source>
        <dbReference type="Pfam" id="PF00125"/>
    </source>
</evidence>
<keyword evidence="5" id="KW-0539">Nucleus</keyword>
<keyword evidence="2" id="KW-0805">Transcription regulation</keyword>
<dbReference type="GO" id="GO:0000976">
    <property type="term" value="F:transcription cis-regulatory region binding"/>
    <property type="evidence" value="ECO:0007669"/>
    <property type="project" value="TreeGrafter"/>
</dbReference>
<accession>A0A2G9GG33</accession>
<dbReference type="PANTHER" id="PTHR10252">
    <property type="entry name" value="HISTONE-LIKE TRANSCRIPTION FACTOR CCAAT-RELATED"/>
    <property type="match status" value="1"/>
</dbReference>
<evidence type="ECO:0000313" key="11">
    <source>
        <dbReference type="Proteomes" id="UP000231279"/>
    </source>
</evidence>
<proteinExistence type="inferred from homology"/>
<dbReference type="OrthoDB" id="1272441at2759"/>
<dbReference type="SUPFAM" id="SSF47113">
    <property type="entry name" value="Histone-fold"/>
    <property type="match status" value="1"/>
</dbReference>
<name>A0A2G9GG33_9LAMI</name>
<evidence type="ECO:0000256" key="3">
    <source>
        <dbReference type="ARBA" id="ARBA00023125"/>
    </source>
</evidence>
<comment type="subunit">
    <text evidence="6">Heterotrimeric transcription factor composed of three components, NF-YA, NF-YB and NF-YC. NF-YB and NF-YC must interact and dimerize for NF-YA association and DNA binding.</text>
</comment>
<organism evidence="10 11">
    <name type="scientific">Handroanthus impetiginosus</name>
    <dbReference type="NCBI Taxonomy" id="429701"/>
    <lineage>
        <taxon>Eukaryota</taxon>
        <taxon>Viridiplantae</taxon>
        <taxon>Streptophyta</taxon>
        <taxon>Embryophyta</taxon>
        <taxon>Tracheophyta</taxon>
        <taxon>Spermatophyta</taxon>
        <taxon>Magnoliopsida</taxon>
        <taxon>eudicotyledons</taxon>
        <taxon>Gunneridae</taxon>
        <taxon>Pentapetalae</taxon>
        <taxon>asterids</taxon>
        <taxon>lamiids</taxon>
        <taxon>Lamiales</taxon>
        <taxon>Bignoniaceae</taxon>
        <taxon>Crescentiina</taxon>
        <taxon>Tabebuia alliance</taxon>
        <taxon>Handroanthus</taxon>
    </lineage>
</organism>
<comment type="function">
    <text evidence="8">Stimulates the transcription of various genes by recognizing and binding to a CCAAT motif in promoters.</text>
</comment>
<dbReference type="CDD" id="cd22908">
    <property type="entry name" value="HFD_NFYC-like"/>
    <property type="match status" value="1"/>
</dbReference>
<dbReference type="STRING" id="429701.A0A2G9GG33"/>
<evidence type="ECO:0000256" key="6">
    <source>
        <dbReference type="ARBA" id="ARBA00025911"/>
    </source>
</evidence>
<dbReference type="Gene3D" id="1.10.20.10">
    <property type="entry name" value="Histone, subunit A"/>
    <property type="match status" value="1"/>
</dbReference>
<dbReference type="GO" id="GO:0005634">
    <property type="term" value="C:nucleus"/>
    <property type="evidence" value="ECO:0007669"/>
    <property type="project" value="UniProtKB-SubCell"/>
</dbReference>
<sequence>MGTNQPIQFSSTSRPPLHMHDFMPIPSATITLHDNHEREDIRNSQFTNQMRQNMQSFWKERLTEICEASSDVHGQHVLPLARIKKVIKSNEQVKMVSADTSVLFAKACEIFVMELTLRAWMRTQESNRRTLQRDDVASAIRDDDLLVFLKDIIPMKIHQEAPLSLANHLGGYVPFTEPNISSYSTYAMNMQNTNKGEVASNDHSMVVDHRSTFPVNLHYNITHTYSQINQEMQHVSVFSPPPPPLAAAAESELWSPPLPPAPTNADNPYFNFKVW</sequence>
<dbReference type="FunFam" id="1.10.20.10:FF:000062">
    <property type="entry name" value="Nuclear transcription factor Y subunit C"/>
    <property type="match status" value="1"/>
</dbReference>
<evidence type="ECO:0000256" key="5">
    <source>
        <dbReference type="ARBA" id="ARBA00023242"/>
    </source>
</evidence>
<comment type="subcellular location">
    <subcellularLocation>
        <location evidence="1">Nucleus</location>
    </subcellularLocation>
</comment>
<comment type="caution">
    <text evidence="10">The sequence shown here is derived from an EMBL/GenBank/DDBJ whole genome shotgun (WGS) entry which is preliminary data.</text>
</comment>
<evidence type="ECO:0000313" key="10">
    <source>
        <dbReference type="EMBL" id="PIN04254.1"/>
    </source>
</evidence>
<dbReference type="InterPro" id="IPR009072">
    <property type="entry name" value="Histone-fold"/>
</dbReference>
<comment type="similarity">
    <text evidence="7">Belongs to the NFYC/HAP5 subunit family.</text>
</comment>
<keyword evidence="11" id="KW-1185">Reference proteome</keyword>
<evidence type="ECO:0000256" key="7">
    <source>
        <dbReference type="ARBA" id="ARBA00038129"/>
    </source>
</evidence>
<evidence type="ECO:0000256" key="1">
    <source>
        <dbReference type="ARBA" id="ARBA00004123"/>
    </source>
</evidence>
<protein>
    <submittedName>
        <fullName evidence="10">CCAAT-binding factor, subunit C (HAP5)</fullName>
    </submittedName>
</protein>
<reference evidence="11" key="1">
    <citation type="journal article" date="2018" name="Gigascience">
        <title>Genome assembly of the Pink Ipe (Handroanthus impetiginosus, Bignoniaceae), a highly valued, ecologically keystone Neotropical timber forest tree.</title>
        <authorList>
            <person name="Silva-Junior O.B."/>
            <person name="Grattapaglia D."/>
            <person name="Novaes E."/>
            <person name="Collevatti R.G."/>
        </authorList>
    </citation>
    <scope>NUCLEOTIDE SEQUENCE [LARGE SCALE GENOMIC DNA]</scope>
    <source>
        <strain evidence="11">cv. UFG-1</strain>
    </source>
</reference>
<evidence type="ECO:0000256" key="8">
    <source>
        <dbReference type="ARBA" id="ARBA00059992"/>
    </source>
</evidence>
<dbReference type="Proteomes" id="UP000231279">
    <property type="component" value="Unassembled WGS sequence"/>
</dbReference>
<dbReference type="InterPro" id="IPR050568">
    <property type="entry name" value="Transcr_DNA_Rep_Reg"/>
</dbReference>
<dbReference type="Pfam" id="PF00125">
    <property type="entry name" value="Histone"/>
    <property type="match status" value="1"/>
</dbReference>
<dbReference type="GO" id="GO:0006355">
    <property type="term" value="P:regulation of DNA-templated transcription"/>
    <property type="evidence" value="ECO:0007669"/>
    <property type="project" value="TreeGrafter"/>
</dbReference>
<dbReference type="InterPro" id="IPR007125">
    <property type="entry name" value="H2A/H2B/H3"/>
</dbReference>
<dbReference type="AlphaFoldDB" id="A0A2G9GG33"/>
<dbReference type="GO" id="GO:0046982">
    <property type="term" value="F:protein heterodimerization activity"/>
    <property type="evidence" value="ECO:0007669"/>
    <property type="project" value="InterPro"/>
</dbReference>
<evidence type="ECO:0000256" key="4">
    <source>
        <dbReference type="ARBA" id="ARBA00023163"/>
    </source>
</evidence>
<evidence type="ECO:0000256" key="2">
    <source>
        <dbReference type="ARBA" id="ARBA00023015"/>
    </source>
</evidence>
<keyword evidence="3" id="KW-0238">DNA-binding</keyword>
<dbReference type="PANTHER" id="PTHR10252:SF124">
    <property type="entry name" value="NUCLEAR TRANSCRIPTION FACTOR Y SUBUNIT C-10"/>
    <property type="match status" value="1"/>
</dbReference>
<feature type="domain" description="Core Histone H2A/H2B/H3" evidence="9">
    <location>
        <begin position="58"/>
        <end position="141"/>
    </location>
</feature>